<keyword evidence="3" id="KW-1185">Reference proteome</keyword>
<keyword evidence="1" id="KW-0812">Transmembrane</keyword>
<feature type="transmembrane region" description="Helical" evidence="1">
    <location>
        <begin position="26"/>
        <end position="45"/>
    </location>
</feature>
<feature type="transmembrane region" description="Helical" evidence="1">
    <location>
        <begin position="102"/>
        <end position="125"/>
    </location>
</feature>
<accession>A0AAP0S822</accession>
<sequence>MQIEEMSLSSFDVQCSLSSFDANESIPQGSVLNVSLVFILFYFCFFGYEESVFIGCQFIYFFKGLLSIFYGTSSQMTGESVNSRKLEGNWQLHRYARKEGRYAYLHMSFIIFPSWCKLGTILIHLD</sequence>
<keyword evidence="1" id="KW-1133">Transmembrane helix</keyword>
<evidence type="ECO:0000256" key="1">
    <source>
        <dbReference type="SAM" id="Phobius"/>
    </source>
</evidence>
<dbReference type="AlphaFoldDB" id="A0AAP0S822"/>
<gene>
    <name evidence="2" type="ORF">L1049_007552</name>
</gene>
<comment type="caution">
    <text evidence="2">The sequence shown here is derived from an EMBL/GenBank/DDBJ whole genome shotgun (WGS) entry which is preliminary data.</text>
</comment>
<reference evidence="2 3" key="1">
    <citation type="journal article" date="2024" name="Plant J.">
        <title>Genome sequences and population genomics reveal climatic adaptation and genomic divergence between two closely related sweetgum species.</title>
        <authorList>
            <person name="Xu W.Q."/>
            <person name="Ren C.Q."/>
            <person name="Zhang X.Y."/>
            <person name="Comes H.P."/>
            <person name="Liu X.H."/>
            <person name="Li Y.G."/>
            <person name="Kettle C.J."/>
            <person name="Jalonen R."/>
            <person name="Gaisberger H."/>
            <person name="Ma Y.Z."/>
            <person name="Qiu Y.X."/>
        </authorList>
    </citation>
    <scope>NUCLEOTIDE SEQUENCE [LARGE SCALE GENOMIC DNA]</scope>
    <source>
        <strain evidence="2">Hangzhou</strain>
    </source>
</reference>
<evidence type="ECO:0008006" key="4">
    <source>
        <dbReference type="Google" id="ProtNLM"/>
    </source>
</evidence>
<keyword evidence="1" id="KW-0472">Membrane</keyword>
<organism evidence="2 3">
    <name type="scientific">Liquidambar formosana</name>
    <name type="common">Formosan gum</name>
    <dbReference type="NCBI Taxonomy" id="63359"/>
    <lineage>
        <taxon>Eukaryota</taxon>
        <taxon>Viridiplantae</taxon>
        <taxon>Streptophyta</taxon>
        <taxon>Embryophyta</taxon>
        <taxon>Tracheophyta</taxon>
        <taxon>Spermatophyta</taxon>
        <taxon>Magnoliopsida</taxon>
        <taxon>eudicotyledons</taxon>
        <taxon>Gunneridae</taxon>
        <taxon>Pentapetalae</taxon>
        <taxon>Saxifragales</taxon>
        <taxon>Altingiaceae</taxon>
        <taxon>Liquidambar</taxon>
    </lineage>
</organism>
<evidence type="ECO:0000313" key="2">
    <source>
        <dbReference type="EMBL" id="KAK9289397.1"/>
    </source>
</evidence>
<protein>
    <recommendedName>
        <fullName evidence="4">Transmembrane protein</fullName>
    </recommendedName>
</protein>
<dbReference type="EMBL" id="JBBPBK010000002">
    <property type="protein sequence ID" value="KAK9289397.1"/>
    <property type="molecule type" value="Genomic_DNA"/>
</dbReference>
<evidence type="ECO:0000313" key="3">
    <source>
        <dbReference type="Proteomes" id="UP001415857"/>
    </source>
</evidence>
<proteinExistence type="predicted"/>
<dbReference type="Proteomes" id="UP001415857">
    <property type="component" value="Unassembled WGS sequence"/>
</dbReference>
<name>A0AAP0S822_LIQFO</name>